<keyword evidence="2" id="KW-1185">Reference proteome</keyword>
<dbReference type="Proteomes" id="UP001148838">
    <property type="component" value="Unassembled WGS sequence"/>
</dbReference>
<organism evidence="1 2">
    <name type="scientific">Periplaneta americana</name>
    <name type="common">American cockroach</name>
    <name type="synonym">Blatta americana</name>
    <dbReference type="NCBI Taxonomy" id="6978"/>
    <lineage>
        <taxon>Eukaryota</taxon>
        <taxon>Metazoa</taxon>
        <taxon>Ecdysozoa</taxon>
        <taxon>Arthropoda</taxon>
        <taxon>Hexapoda</taxon>
        <taxon>Insecta</taxon>
        <taxon>Pterygota</taxon>
        <taxon>Neoptera</taxon>
        <taxon>Polyneoptera</taxon>
        <taxon>Dictyoptera</taxon>
        <taxon>Blattodea</taxon>
        <taxon>Blattoidea</taxon>
        <taxon>Blattidae</taxon>
        <taxon>Blattinae</taxon>
        <taxon>Periplaneta</taxon>
    </lineage>
</organism>
<gene>
    <name evidence="1" type="ORF">ANN_07151</name>
</gene>
<comment type="caution">
    <text evidence="1">The sequence shown here is derived from an EMBL/GenBank/DDBJ whole genome shotgun (WGS) entry which is preliminary data.</text>
</comment>
<evidence type="ECO:0000313" key="2">
    <source>
        <dbReference type="Proteomes" id="UP001148838"/>
    </source>
</evidence>
<sequence length="235" mass="26322">MAGLCEGGNEPPGSLKASKPIDLAQLTINFNRRYALCIQNFITDRTSHPARAGIGTSIFNQCNEATENTRQVPLAHAPCQDIITYTQSLRATYGLLAVRRVGKFCSRVLLDPLALEKVMRDSRINTRGTIFYKLIQVPAYADDLDIIGSQAAMKEAFIKLEKGARKMHLQINEEKTKYLSRAVASWSKASSLGLALRNARWFESSWEKKFSHEISASVWDRCPPSIVMHLGSYDR</sequence>
<accession>A0ABQ8TFF3</accession>
<evidence type="ECO:0008006" key="3">
    <source>
        <dbReference type="Google" id="ProtNLM"/>
    </source>
</evidence>
<evidence type="ECO:0000313" key="1">
    <source>
        <dbReference type="EMBL" id="KAJ4445346.1"/>
    </source>
</evidence>
<protein>
    <recommendedName>
        <fullName evidence="3">Reverse transcriptase</fullName>
    </recommendedName>
</protein>
<proteinExistence type="predicted"/>
<name>A0ABQ8TFF3_PERAM</name>
<reference evidence="1 2" key="1">
    <citation type="journal article" date="2022" name="Allergy">
        <title>Genome assembly and annotation of Periplaneta americana reveal a comprehensive cockroach allergen profile.</title>
        <authorList>
            <person name="Wang L."/>
            <person name="Xiong Q."/>
            <person name="Saelim N."/>
            <person name="Wang L."/>
            <person name="Nong W."/>
            <person name="Wan A.T."/>
            <person name="Shi M."/>
            <person name="Liu X."/>
            <person name="Cao Q."/>
            <person name="Hui J.H.L."/>
            <person name="Sookrung N."/>
            <person name="Leung T.F."/>
            <person name="Tungtrongchitr A."/>
            <person name="Tsui S.K.W."/>
        </authorList>
    </citation>
    <scope>NUCLEOTIDE SEQUENCE [LARGE SCALE GENOMIC DNA]</scope>
    <source>
        <strain evidence="1">PWHHKU_190912</strain>
    </source>
</reference>
<dbReference type="EMBL" id="JAJSOF020000011">
    <property type="protein sequence ID" value="KAJ4445346.1"/>
    <property type="molecule type" value="Genomic_DNA"/>
</dbReference>